<dbReference type="InterPro" id="IPR000592">
    <property type="entry name" value="Ribosomal_eS27"/>
</dbReference>
<dbReference type="GO" id="GO:0005840">
    <property type="term" value="C:ribosome"/>
    <property type="evidence" value="ECO:0007669"/>
    <property type="project" value="UniProtKB-KW"/>
</dbReference>
<keyword evidence="5" id="KW-0687">Ribonucleoprotein</keyword>
<gene>
    <name evidence="6" type="ORF">U0070_009761</name>
</gene>
<evidence type="ECO:0000256" key="5">
    <source>
        <dbReference type="ARBA" id="ARBA00023274"/>
    </source>
</evidence>
<name>A0AAW0JEC7_MYOGA</name>
<accession>A0AAW0JEC7</accession>
<dbReference type="GO" id="GO:1990904">
    <property type="term" value="C:ribonucleoprotein complex"/>
    <property type="evidence" value="ECO:0007669"/>
    <property type="project" value="UniProtKB-KW"/>
</dbReference>
<protein>
    <recommendedName>
        <fullName evidence="8">Magnesium transporter MgtE intracellular domain-containing protein</fullName>
    </recommendedName>
</protein>
<reference evidence="6 7" key="1">
    <citation type="journal article" date="2023" name="bioRxiv">
        <title>Conserved and derived expression patterns and positive selection on dental genes reveal complex evolutionary context of ever-growing rodent molars.</title>
        <authorList>
            <person name="Calamari Z.T."/>
            <person name="Song A."/>
            <person name="Cohen E."/>
            <person name="Akter M."/>
            <person name="Roy R.D."/>
            <person name="Hallikas O."/>
            <person name="Christensen M.M."/>
            <person name="Li P."/>
            <person name="Marangoni P."/>
            <person name="Jernvall J."/>
            <person name="Klein O.D."/>
        </authorList>
    </citation>
    <scope>NUCLEOTIDE SEQUENCE [LARGE SCALE GENOMIC DNA]</scope>
    <source>
        <strain evidence="6">V071</strain>
    </source>
</reference>
<evidence type="ECO:0000313" key="6">
    <source>
        <dbReference type="EMBL" id="KAK7825272.1"/>
    </source>
</evidence>
<comment type="caution">
    <text evidence="6">The sequence shown here is derived from an EMBL/GenBank/DDBJ whole genome shotgun (WGS) entry which is preliminary data.</text>
</comment>
<evidence type="ECO:0008006" key="8">
    <source>
        <dbReference type="Google" id="ProtNLM"/>
    </source>
</evidence>
<dbReference type="SUPFAM" id="SSF57829">
    <property type="entry name" value="Zn-binding ribosomal proteins"/>
    <property type="match status" value="1"/>
</dbReference>
<keyword evidence="7" id="KW-1185">Reference proteome</keyword>
<dbReference type="EMBL" id="JBBHLL010000041">
    <property type="protein sequence ID" value="KAK7825272.1"/>
    <property type="molecule type" value="Genomic_DNA"/>
</dbReference>
<evidence type="ECO:0000313" key="7">
    <source>
        <dbReference type="Proteomes" id="UP001488838"/>
    </source>
</evidence>
<dbReference type="InterPro" id="IPR011332">
    <property type="entry name" value="Ribosomal_zn-bd"/>
</dbReference>
<keyword evidence="3" id="KW-0862">Zinc</keyword>
<dbReference type="Pfam" id="PF01667">
    <property type="entry name" value="Ribosomal_S27e"/>
    <property type="match status" value="1"/>
</dbReference>
<dbReference type="PANTHER" id="PTHR11594">
    <property type="entry name" value="40S RIBOSOMAL PROTEIN S27"/>
    <property type="match status" value="1"/>
</dbReference>
<dbReference type="InterPro" id="IPR023407">
    <property type="entry name" value="Ribosomal_eS27_Zn-bd_dom_sf"/>
</dbReference>
<comment type="similarity">
    <text evidence="2">Belongs to the eukaryotic ribosomal protein eS27 family.</text>
</comment>
<keyword evidence="4" id="KW-0689">Ribosomal protein</keyword>
<dbReference type="GO" id="GO:0003735">
    <property type="term" value="F:structural constituent of ribosome"/>
    <property type="evidence" value="ECO:0007669"/>
    <property type="project" value="InterPro"/>
</dbReference>
<evidence type="ECO:0000256" key="4">
    <source>
        <dbReference type="ARBA" id="ARBA00022980"/>
    </source>
</evidence>
<dbReference type="GO" id="GO:0006412">
    <property type="term" value="P:translation"/>
    <property type="evidence" value="ECO:0007669"/>
    <property type="project" value="InterPro"/>
</dbReference>
<dbReference type="GO" id="GO:0005829">
    <property type="term" value="C:cytosol"/>
    <property type="evidence" value="ECO:0007669"/>
    <property type="project" value="UniProtKB-ARBA"/>
</dbReference>
<organism evidence="6 7">
    <name type="scientific">Myodes glareolus</name>
    <name type="common">Bank vole</name>
    <name type="synonym">Clethrionomys glareolus</name>
    <dbReference type="NCBI Taxonomy" id="447135"/>
    <lineage>
        <taxon>Eukaryota</taxon>
        <taxon>Metazoa</taxon>
        <taxon>Chordata</taxon>
        <taxon>Craniata</taxon>
        <taxon>Vertebrata</taxon>
        <taxon>Euteleostomi</taxon>
        <taxon>Mammalia</taxon>
        <taxon>Eutheria</taxon>
        <taxon>Euarchontoglires</taxon>
        <taxon>Glires</taxon>
        <taxon>Rodentia</taxon>
        <taxon>Myomorpha</taxon>
        <taxon>Muroidea</taxon>
        <taxon>Cricetidae</taxon>
        <taxon>Arvicolinae</taxon>
        <taxon>Myodes</taxon>
    </lineage>
</organism>
<dbReference type="Proteomes" id="UP001488838">
    <property type="component" value="Unassembled WGS sequence"/>
</dbReference>
<comment type="cofactor">
    <cofactor evidence="1">
        <name>Zn(2+)</name>
        <dbReference type="ChEBI" id="CHEBI:29105"/>
    </cofactor>
</comment>
<proteinExistence type="inferred from homology"/>
<evidence type="ECO:0000256" key="1">
    <source>
        <dbReference type="ARBA" id="ARBA00001947"/>
    </source>
</evidence>
<sequence>MERKDNFQELVLSFHQLLCDSDDRSAFPRSEKQAILSAFPRSEKQAILSAFPQSEKQAILSAFPQSEKQAILSAFPQSEKQAVLSAFPRSEKQAILIKEELVALSRTPLGLRLENPDTNLPSKLLLTVCFPLEEEKRKHKKKHLVQSPNSYFMDVKCPGCYKITTVFSHAQTVVLSLSLWLWLALEDIPPRSYLSHSSATSSCQATLLRSLCFPRIQLFFLFRARSCDKFARIQSKKQRSVHYQCGREHILTCKQQAETETLGLAWPPKTSKSSDTAPPTRSHLLIPPKQSINWGPAMQIYELMGAIHIQSTMTVHTYNPNTGKNTTLLQIMIYVLPGKAGTDEAQAVPAWLIIPQCSSINNDLSGGTGHIYQSESSDKILKLPMFIQFYSSPKSFSKISFTFKSKSAWLNIANQHPIPNVEVQQLIGRRNCSQGKGVRHALLVAHVTALLTFHQLSWGLEL</sequence>
<evidence type="ECO:0000256" key="3">
    <source>
        <dbReference type="ARBA" id="ARBA00022833"/>
    </source>
</evidence>
<dbReference type="AlphaFoldDB" id="A0AAW0JEC7"/>
<evidence type="ECO:0000256" key="2">
    <source>
        <dbReference type="ARBA" id="ARBA00010919"/>
    </source>
</evidence>
<dbReference type="Gene3D" id="2.20.25.100">
    <property type="entry name" value="Zn-binding ribosomal proteins"/>
    <property type="match status" value="1"/>
</dbReference>